<comment type="caution">
    <text evidence="3">The sequence shown here is derived from an EMBL/GenBank/DDBJ whole genome shotgun (WGS) entry which is preliminary data.</text>
</comment>
<name>A0A8H5TH31_9HYPO</name>
<reference evidence="3 4" key="1">
    <citation type="submission" date="2020-05" db="EMBL/GenBank/DDBJ databases">
        <title>Identification and distribution of gene clusters putatively required for synthesis of sphingolipid metabolism inhibitors in phylogenetically diverse species of the filamentous fungus Fusarium.</title>
        <authorList>
            <person name="Kim H.-S."/>
            <person name="Busman M."/>
            <person name="Brown D.W."/>
            <person name="Divon H."/>
            <person name="Uhlig S."/>
            <person name="Proctor R.H."/>
        </authorList>
    </citation>
    <scope>NUCLEOTIDE SEQUENCE [LARGE SCALE GENOMIC DNA]</scope>
    <source>
        <strain evidence="3 4">NRRL 25311</strain>
    </source>
</reference>
<organism evidence="3 4">
    <name type="scientific">Fusarium denticulatum</name>
    <dbReference type="NCBI Taxonomy" id="48507"/>
    <lineage>
        <taxon>Eukaryota</taxon>
        <taxon>Fungi</taxon>
        <taxon>Dikarya</taxon>
        <taxon>Ascomycota</taxon>
        <taxon>Pezizomycotina</taxon>
        <taxon>Sordariomycetes</taxon>
        <taxon>Hypocreomycetidae</taxon>
        <taxon>Hypocreales</taxon>
        <taxon>Nectriaceae</taxon>
        <taxon>Fusarium</taxon>
        <taxon>Fusarium fujikuroi species complex</taxon>
    </lineage>
</organism>
<keyword evidence="1" id="KW-0175">Coiled coil</keyword>
<dbReference type="Proteomes" id="UP000562682">
    <property type="component" value="Unassembled WGS sequence"/>
</dbReference>
<evidence type="ECO:0000313" key="4">
    <source>
        <dbReference type="Proteomes" id="UP000562682"/>
    </source>
</evidence>
<feature type="coiled-coil region" evidence="1">
    <location>
        <begin position="259"/>
        <end position="300"/>
    </location>
</feature>
<keyword evidence="4" id="KW-1185">Reference proteome</keyword>
<sequence length="356" mass="39174">MTSHREGVRNRLQPKDVNAVKDQFFQKRRSSSAVDVLSSAPRSKRVRTAGTSPTIEVASSSNIPAAATESNDEMDLPLDPALLQISAREPAQPLLLDTRDASTSANTEKIKDFLTESGTQPDRPQSLPSTRDSTTVCVPSAANIYDSFDFSHVRPSDLLAGYKDIHQRYNTALQDAKTQSNHSLAVLQKQLEEAHRAADEFSGKIEEADTKKDAAAAKATEAKETIDLIQDFLGSSRRFSRHSSIHGLEEILTQQRNILSESKKALEVAEKTANKAASEKSSAETKLTEANTKVTKLKEMIRARKTSAVYLDNESEHATRVAKLAQVGGKGSRVLQDMFPAFFKKLDEIIQESSKF</sequence>
<feature type="compositionally biased region" description="Polar residues" evidence="2">
    <location>
        <begin position="49"/>
        <end position="60"/>
    </location>
</feature>
<feature type="coiled-coil region" evidence="1">
    <location>
        <begin position="184"/>
        <end position="225"/>
    </location>
</feature>
<protein>
    <submittedName>
        <fullName evidence="3">Uncharacterized protein</fullName>
    </submittedName>
</protein>
<evidence type="ECO:0000256" key="1">
    <source>
        <dbReference type="SAM" id="Coils"/>
    </source>
</evidence>
<feature type="region of interest" description="Disordered" evidence="2">
    <location>
        <begin position="28"/>
        <end position="60"/>
    </location>
</feature>
<dbReference type="EMBL" id="JAAOAK010000370">
    <property type="protein sequence ID" value="KAF5669893.1"/>
    <property type="molecule type" value="Genomic_DNA"/>
</dbReference>
<dbReference type="AlphaFoldDB" id="A0A8H5TH31"/>
<evidence type="ECO:0000313" key="3">
    <source>
        <dbReference type="EMBL" id="KAF5669893.1"/>
    </source>
</evidence>
<gene>
    <name evidence="3" type="ORF">FDENT_11406</name>
</gene>
<evidence type="ECO:0000256" key="2">
    <source>
        <dbReference type="SAM" id="MobiDB-lite"/>
    </source>
</evidence>
<accession>A0A8H5TH31</accession>
<feature type="region of interest" description="Disordered" evidence="2">
    <location>
        <begin position="112"/>
        <end position="134"/>
    </location>
</feature>
<proteinExistence type="predicted"/>
<feature type="compositionally biased region" description="Polar residues" evidence="2">
    <location>
        <begin position="116"/>
        <end position="134"/>
    </location>
</feature>